<sequence>MATSRSRIGSGEPIDALLGARDRRYFGNGFRQGVVRLRRAGRSFGVGGDSRFVGLGTVGYSAPWSVKASGPQNPHVSTIDAYLLAISAASSLLGPRGTGADQPLGAAWVRRCAIKAGGAPIEDGLDRIPVSATWAHASTDPAARVLQVSVTVGSMLVTVDVDPGGGVRAPSAVDRPRTYRTTVSDLVDVEVAPGSAEVSATVHYSTGQGEEDLFQEIESRYPESLTFAEAFADMLQLGQVGLYAMDGLARADSDTLWMRNTLFEATSPFRPRVQGDRVTAEIRSPRVVTMRGRRWRIATLRSRRASMALSCSVAHALPELRRDR</sequence>
<organism evidence="1 2">
    <name type="scientific">Saccharothrix texasensis</name>
    <dbReference type="NCBI Taxonomy" id="103734"/>
    <lineage>
        <taxon>Bacteria</taxon>
        <taxon>Bacillati</taxon>
        <taxon>Actinomycetota</taxon>
        <taxon>Actinomycetes</taxon>
        <taxon>Pseudonocardiales</taxon>
        <taxon>Pseudonocardiaceae</taxon>
        <taxon>Saccharothrix</taxon>
    </lineage>
</organism>
<evidence type="ECO:0000313" key="2">
    <source>
        <dbReference type="Proteomes" id="UP000268727"/>
    </source>
</evidence>
<gene>
    <name evidence="1" type="ORF">EDD40_7273</name>
</gene>
<name>A0A3N1HH68_9PSEU</name>
<dbReference type="OrthoDB" id="4919083at2"/>
<dbReference type="Proteomes" id="UP000268727">
    <property type="component" value="Unassembled WGS sequence"/>
</dbReference>
<protein>
    <submittedName>
        <fullName evidence="1">Avirulence D protein (AvrD)</fullName>
    </submittedName>
</protein>
<evidence type="ECO:0000313" key="1">
    <source>
        <dbReference type="EMBL" id="ROP41814.1"/>
    </source>
</evidence>
<dbReference type="RefSeq" id="WP_123746855.1">
    <property type="nucleotide sequence ID" value="NZ_RJKM01000001.1"/>
</dbReference>
<keyword evidence="2" id="KW-1185">Reference proteome</keyword>
<dbReference type="AlphaFoldDB" id="A0A3N1HH68"/>
<reference evidence="1 2" key="1">
    <citation type="submission" date="2018-11" db="EMBL/GenBank/DDBJ databases">
        <title>Sequencing the genomes of 1000 actinobacteria strains.</title>
        <authorList>
            <person name="Klenk H.-P."/>
        </authorList>
    </citation>
    <scope>NUCLEOTIDE SEQUENCE [LARGE SCALE GENOMIC DNA]</scope>
    <source>
        <strain evidence="1 2">DSM 44231</strain>
    </source>
</reference>
<accession>A0A3N1HH68</accession>
<dbReference type="EMBL" id="RJKM01000001">
    <property type="protein sequence ID" value="ROP41814.1"/>
    <property type="molecule type" value="Genomic_DNA"/>
</dbReference>
<comment type="caution">
    <text evidence="1">The sequence shown here is derived from an EMBL/GenBank/DDBJ whole genome shotgun (WGS) entry which is preliminary data.</text>
</comment>
<dbReference type="InterPro" id="IPR008799">
    <property type="entry name" value="Pseudomon_AvrD"/>
</dbReference>
<proteinExistence type="predicted"/>
<dbReference type="Pfam" id="PF05655">
    <property type="entry name" value="AvrD"/>
    <property type="match status" value="1"/>
</dbReference>